<sequence>MPCADIAIWFCVVFYAFYDKHLTAVDGTRRQLEKVVEEQRLLIARLEDDLLNLQAIIPQSVGDGANTERDSGEYEFSAAKMLAKELSLSDGQRKNIENCDSNILSILSSQRERLRHRVDELERDLVVQKQTNKYLESEREKIREDNVKLFEKIKFLQIYGSKVGQAVVKIESDETEARYENDYEKHLDPFKKFNMQEKRRKYGQLRVYDKAAFTLGQWLMNSGHSRIFFFIYLMFLHIMVIVVLYRFALAGSCLRDFQTDCIGKSVIVIYSYI</sequence>
<evidence type="ECO:0000313" key="6">
    <source>
        <dbReference type="Proteomes" id="UP000276776"/>
    </source>
</evidence>
<dbReference type="AlphaFoldDB" id="A0A0N5D146"/>
<dbReference type="OrthoDB" id="10257567at2759"/>
<evidence type="ECO:0000259" key="4">
    <source>
        <dbReference type="Pfam" id="PF08172"/>
    </source>
</evidence>
<evidence type="ECO:0000313" key="5">
    <source>
        <dbReference type="EMBL" id="VDN03904.1"/>
    </source>
</evidence>
<feature type="transmembrane region" description="Helical" evidence="3">
    <location>
        <begin position="227"/>
        <end position="248"/>
    </location>
</feature>
<keyword evidence="3" id="KW-0812">Transmembrane</keyword>
<reference evidence="5 6" key="2">
    <citation type="submission" date="2018-11" db="EMBL/GenBank/DDBJ databases">
        <authorList>
            <consortium name="Pathogen Informatics"/>
        </authorList>
    </citation>
    <scope>NUCLEOTIDE SEQUENCE [LARGE SCALE GENOMIC DNA]</scope>
</reference>
<dbReference type="Pfam" id="PF08172">
    <property type="entry name" value="CASP_C"/>
    <property type="match status" value="1"/>
</dbReference>
<gene>
    <name evidence="5" type="ORF">TCLT_LOCUS6543</name>
</gene>
<keyword evidence="1 2" id="KW-0175">Coiled coil</keyword>
<accession>A0A0N5D146</accession>
<evidence type="ECO:0000256" key="2">
    <source>
        <dbReference type="SAM" id="Coils"/>
    </source>
</evidence>
<evidence type="ECO:0000256" key="1">
    <source>
        <dbReference type="ARBA" id="ARBA00023054"/>
    </source>
</evidence>
<dbReference type="GO" id="GO:0000139">
    <property type="term" value="C:Golgi membrane"/>
    <property type="evidence" value="ECO:0007669"/>
    <property type="project" value="InterPro"/>
</dbReference>
<keyword evidence="6" id="KW-1185">Reference proteome</keyword>
<dbReference type="EMBL" id="UYYF01004425">
    <property type="protein sequence ID" value="VDN03904.1"/>
    <property type="molecule type" value="Genomic_DNA"/>
</dbReference>
<feature type="coiled-coil region" evidence="2">
    <location>
        <begin position="29"/>
        <end position="56"/>
    </location>
</feature>
<keyword evidence="3" id="KW-0472">Membrane</keyword>
<feature type="domain" description="CASP C-terminal" evidence="4">
    <location>
        <begin position="30"/>
        <end position="248"/>
    </location>
</feature>
<dbReference type="InterPro" id="IPR012955">
    <property type="entry name" value="CASP_C"/>
</dbReference>
<dbReference type="PANTHER" id="PTHR14043">
    <property type="entry name" value="CCAAT DISPLACEMENT PROTEIN-RELATED"/>
    <property type="match status" value="1"/>
</dbReference>
<evidence type="ECO:0000256" key="3">
    <source>
        <dbReference type="SAM" id="Phobius"/>
    </source>
</evidence>
<organism evidence="7">
    <name type="scientific">Thelazia callipaeda</name>
    <name type="common">Oriental eyeworm</name>
    <name type="synonym">Parasitic nematode</name>
    <dbReference type="NCBI Taxonomy" id="103827"/>
    <lineage>
        <taxon>Eukaryota</taxon>
        <taxon>Metazoa</taxon>
        <taxon>Ecdysozoa</taxon>
        <taxon>Nematoda</taxon>
        <taxon>Chromadorea</taxon>
        <taxon>Rhabditida</taxon>
        <taxon>Spirurina</taxon>
        <taxon>Spiruromorpha</taxon>
        <taxon>Thelazioidea</taxon>
        <taxon>Thelaziidae</taxon>
        <taxon>Thelazia</taxon>
    </lineage>
</organism>
<proteinExistence type="predicted"/>
<evidence type="ECO:0000313" key="7">
    <source>
        <dbReference type="WBParaSite" id="TCLT_0000655401-mRNA-1"/>
    </source>
</evidence>
<keyword evidence="3" id="KW-1133">Transmembrane helix</keyword>
<dbReference type="OMA" id="ESRYQSQ"/>
<dbReference type="GO" id="GO:0006891">
    <property type="term" value="P:intra-Golgi vesicle-mediated transport"/>
    <property type="evidence" value="ECO:0007669"/>
    <property type="project" value="InterPro"/>
</dbReference>
<dbReference type="Proteomes" id="UP000276776">
    <property type="component" value="Unassembled WGS sequence"/>
</dbReference>
<feature type="coiled-coil region" evidence="2">
    <location>
        <begin position="104"/>
        <end position="138"/>
    </location>
</feature>
<protein>
    <submittedName>
        <fullName evidence="7">Protein CASP</fullName>
    </submittedName>
</protein>
<name>A0A0N5D146_THECL</name>
<dbReference type="STRING" id="103827.A0A0N5D146"/>
<reference evidence="7" key="1">
    <citation type="submission" date="2017-02" db="UniProtKB">
        <authorList>
            <consortium name="WormBaseParasite"/>
        </authorList>
    </citation>
    <scope>IDENTIFICATION</scope>
</reference>
<dbReference type="WBParaSite" id="TCLT_0000655401-mRNA-1">
    <property type="protein sequence ID" value="TCLT_0000655401-mRNA-1"/>
    <property type="gene ID" value="TCLT_0000655401"/>
</dbReference>